<reference evidence="9 10" key="1">
    <citation type="submission" date="2017-04" db="EMBL/GenBank/DDBJ databases">
        <authorList>
            <person name="Afonso C.L."/>
            <person name="Miller P.J."/>
            <person name="Scott M.A."/>
            <person name="Spackman E."/>
            <person name="Goraichik I."/>
            <person name="Dimitrov K.M."/>
            <person name="Suarez D.L."/>
            <person name="Swayne D.E."/>
        </authorList>
    </citation>
    <scope>NUCLEOTIDE SEQUENCE [LARGE SCALE GENOMIC DNA]</scope>
    <source>
        <strain evidence="9 10">CGMCC 1.12511</strain>
    </source>
</reference>
<dbReference type="PANTHER" id="PTHR43330:SF27">
    <property type="entry name" value="METHIONINE AMINOPEPTIDASE"/>
    <property type="match status" value="1"/>
</dbReference>
<comment type="similarity">
    <text evidence="6">Belongs to the peptidase M24A family. Methionine aminopeptidase type 1 subfamily.</text>
</comment>
<proteinExistence type="inferred from homology"/>
<dbReference type="EMBL" id="FWXN01000003">
    <property type="protein sequence ID" value="SMC44507.1"/>
    <property type="molecule type" value="Genomic_DNA"/>
</dbReference>
<dbReference type="RefSeq" id="WP_084450024.1">
    <property type="nucleotide sequence ID" value="NZ_FWXN01000003.1"/>
</dbReference>
<keyword evidence="3 6" id="KW-0645">Protease</keyword>
<dbReference type="GO" id="GO:0070006">
    <property type="term" value="F:metalloaminopeptidase activity"/>
    <property type="evidence" value="ECO:0007669"/>
    <property type="project" value="UniProtKB-UniRule"/>
</dbReference>
<dbReference type="NCBIfam" id="TIGR00500">
    <property type="entry name" value="met_pdase_I"/>
    <property type="match status" value="1"/>
</dbReference>
<dbReference type="CDD" id="cd01086">
    <property type="entry name" value="MetAP1"/>
    <property type="match status" value="1"/>
</dbReference>
<evidence type="ECO:0000256" key="4">
    <source>
        <dbReference type="ARBA" id="ARBA00022723"/>
    </source>
</evidence>
<evidence type="ECO:0000313" key="10">
    <source>
        <dbReference type="Proteomes" id="UP000192634"/>
    </source>
</evidence>
<feature type="binding site" evidence="6">
    <location>
        <position position="248"/>
    </location>
    <ligand>
        <name>a divalent metal cation</name>
        <dbReference type="ChEBI" id="CHEBI:60240"/>
        <label>1</label>
    </ligand>
</feature>
<dbReference type="AlphaFoldDB" id="A0A1W1Z7P5"/>
<dbReference type="Proteomes" id="UP000192634">
    <property type="component" value="Unassembled WGS sequence"/>
</dbReference>
<comment type="function">
    <text evidence="1 6">Removes the N-terminal methionine from nascent proteins. The N-terminal methionine is often cleaved when the second residue in the primary sequence is small and uncharged (Met-Ala-, Cys, Gly, Pro, Ser, Thr, or Val). Requires deformylation of the N(alpha)-formylated initiator methionine before it can be hydrolyzed.</text>
</comment>
<sequence>MSLFGRERIRPRTPDQIRAMRVAGLLTGRTLEMLRGEVRAGVTTGQLDALAEDFIRSGGGVPNFQLVPGYVNTLCTSVNDEIVHGIPGDRVLRDGDLLSIDCGAEVDGWNGDSAITLVVGGDEAGDPAAVRLNDVTRRSLWAGLAALRPDGDLNDIGGAVEDSITDDARDDGVDYGIVQDYTGHAIGEHMHLPPNVPNYREPGRRPRTPVGTTLAIEPMVTLGDQANHVLPDEWTVATDDGAVASHWEHTVALTERGLWVLTALDGGEAELTARGAPFGPLD</sequence>
<comment type="catalytic activity">
    <reaction evidence="6 7">
        <text>Release of N-terminal amino acids, preferentially methionine, from peptides and arylamides.</text>
        <dbReference type="EC" id="3.4.11.18"/>
    </reaction>
</comment>
<dbReference type="GO" id="GO:0005829">
    <property type="term" value="C:cytosol"/>
    <property type="evidence" value="ECO:0007669"/>
    <property type="project" value="TreeGrafter"/>
</dbReference>
<dbReference type="GO" id="GO:0046872">
    <property type="term" value="F:metal ion binding"/>
    <property type="evidence" value="ECO:0007669"/>
    <property type="project" value="UniProtKB-UniRule"/>
</dbReference>
<dbReference type="PRINTS" id="PR00599">
    <property type="entry name" value="MAPEPTIDASE"/>
</dbReference>
<accession>A0A1W1Z7P5</accession>
<feature type="binding site" evidence="6">
    <location>
        <position position="112"/>
    </location>
    <ligand>
        <name>a divalent metal cation</name>
        <dbReference type="ChEBI" id="CHEBI:60240"/>
        <label>2</label>
        <note>catalytic</note>
    </ligand>
</feature>
<dbReference type="EC" id="3.4.11.18" evidence="6 7"/>
<evidence type="ECO:0000256" key="7">
    <source>
        <dbReference type="RuleBase" id="RU003653"/>
    </source>
</evidence>
<comment type="cofactor">
    <cofactor evidence="6">
        <name>Co(2+)</name>
        <dbReference type="ChEBI" id="CHEBI:48828"/>
    </cofactor>
    <cofactor evidence="6">
        <name>Zn(2+)</name>
        <dbReference type="ChEBI" id="CHEBI:29105"/>
    </cofactor>
    <cofactor evidence="6">
        <name>Mn(2+)</name>
        <dbReference type="ChEBI" id="CHEBI:29035"/>
    </cofactor>
    <cofactor evidence="6">
        <name>Fe(2+)</name>
        <dbReference type="ChEBI" id="CHEBI:29033"/>
    </cofactor>
    <text evidence="6">Binds 2 divalent metal cations per subunit. Has a high-affinity and a low affinity metal-binding site. The true nature of the physiological cofactor is under debate. The enzyme is active with cobalt, zinc, manganese or divalent iron ions. Most likely, methionine aminopeptidases function as mononuclear Fe(2+)-metalloproteases under physiological conditions, and the catalytically relevant metal-binding site has been assigned to the histidine-containing high-affinity site.</text>
</comment>
<feature type="binding site" evidence="6">
    <location>
        <position position="191"/>
    </location>
    <ligand>
        <name>substrate</name>
    </ligand>
</feature>
<dbReference type="Pfam" id="PF00557">
    <property type="entry name" value="Peptidase_M24"/>
    <property type="match status" value="1"/>
</dbReference>
<evidence type="ECO:0000313" key="9">
    <source>
        <dbReference type="EMBL" id="SMC44507.1"/>
    </source>
</evidence>
<feature type="binding site" evidence="6">
    <location>
        <position position="184"/>
    </location>
    <ligand>
        <name>a divalent metal cation</name>
        <dbReference type="ChEBI" id="CHEBI:60240"/>
        <label>2</label>
        <note>catalytic</note>
    </ligand>
</feature>
<dbReference type="InterPro" id="IPR002467">
    <property type="entry name" value="Pept_M24A_MAP1"/>
</dbReference>
<evidence type="ECO:0000256" key="5">
    <source>
        <dbReference type="ARBA" id="ARBA00022801"/>
    </source>
</evidence>
<name>A0A1W1Z7P5_9MICO</name>
<comment type="subunit">
    <text evidence="6">Monomer.</text>
</comment>
<dbReference type="OrthoDB" id="9802055at2"/>
<evidence type="ECO:0000256" key="2">
    <source>
        <dbReference type="ARBA" id="ARBA00022438"/>
    </source>
</evidence>
<dbReference type="PANTHER" id="PTHR43330">
    <property type="entry name" value="METHIONINE AMINOPEPTIDASE"/>
    <property type="match status" value="1"/>
</dbReference>
<keyword evidence="2 6" id="KW-0031">Aminopeptidase</keyword>
<dbReference type="GO" id="GO:0004239">
    <property type="term" value="F:initiator methionyl aminopeptidase activity"/>
    <property type="evidence" value="ECO:0007669"/>
    <property type="project" value="UniProtKB-UniRule"/>
</dbReference>
<dbReference type="InterPro" id="IPR000994">
    <property type="entry name" value="Pept_M24"/>
</dbReference>
<evidence type="ECO:0000259" key="8">
    <source>
        <dbReference type="Pfam" id="PF00557"/>
    </source>
</evidence>
<organism evidence="9 10">
    <name type="scientific">Janibacter indicus</name>
    <dbReference type="NCBI Taxonomy" id="857417"/>
    <lineage>
        <taxon>Bacteria</taxon>
        <taxon>Bacillati</taxon>
        <taxon>Actinomycetota</taxon>
        <taxon>Actinomycetes</taxon>
        <taxon>Micrococcales</taxon>
        <taxon>Intrasporangiaceae</taxon>
        <taxon>Janibacter</taxon>
    </lineage>
</organism>
<dbReference type="InterPro" id="IPR001714">
    <property type="entry name" value="Pept_M24_MAP"/>
</dbReference>
<feature type="binding site" evidence="6">
    <location>
        <position position="112"/>
    </location>
    <ligand>
        <name>a divalent metal cation</name>
        <dbReference type="ChEBI" id="CHEBI:60240"/>
        <label>1</label>
    </ligand>
</feature>
<feature type="binding site" evidence="6">
    <location>
        <position position="84"/>
    </location>
    <ligand>
        <name>substrate</name>
    </ligand>
</feature>
<dbReference type="Gene3D" id="3.90.230.10">
    <property type="entry name" value="Creatinase/methionine aminopeptidase superfamily"/>
    <property type="match status" value="1"/>
</dbReference>
<dbReference type="InterPro" id="IPR036005">
    <property type="entry name" value="Creatinase/aminopeptidase-like"/>
</dbReference>
<feature type="binding site" evidence="6">
    <location>
        <position position="248"/>
    </location>
    <ligand>
        <name>a divalent metal cation</name>
        <dbReference type="ChEBI" id="CHEBI:60240"/>
        <label>2</label>
        <note>catalytic</note>
    </ligand>
</feature>
<evidence type="ECO:0000256" key="1">
    <source>
        <dbReference type="ARBA" id="ARBA00002521"/>
    </source>
</evidence>
<evidence type="ECO:0000256" key="3">
    <source>
        <dbReference type="ARBA" id="ARBA00022670"/>
    </source>
</evidence>
<feature type="binding site" evidence="6">
    <location>
        <position position="217"/>
    </location>
    <ligand>
        <name>a divalent metal cation</name>
        <dbReference type="ChEBI" id="CHEBI:60240"/>
        <label>2</label>
        <note>catalytic</note>
    </ligand>
</feature>
<dbReference type="HAMAP" id="MF_01974">
    <property type="entry name" value="MetAP_1"/>
    <property type="match status" value="1"/>
</dbReference>
<feature type="binding site" evidence="6">
    <location>
        <position position="101"/>
    </location>
    <ligand>
        <name>a divalent metal cation</name>
        <dbReference type="ChEBI" id="CHEBI:60240"/>
        <label>1</label>
    </ligand>
</feature>
<protein>
    <recommendedName>
        <fullName evidence="6 7">Methionine aminopeptidase</fullName>
        <shortName evidence="6">MAP</shortName>
        <shortName evidence="6">MetAP</shortName>
        <ecNumber evidence="6 7">3.4.11.18</ecNumber>
    </recommendedName>
    <alternativeName>
        <fullName evidence="6">Peptidase M</fullName>
    </alternativeName>
</protein>
<keyword evidence="4 6" id="KW-0479">Metal-binding</keyword>
<evidence type="ECO:0000256" key="6">
    <source>
        <dbReference type="HAMAP-Rule" id="MF_01974"/>
    </source>
</evidence>
<dbReference type="SUPFAM" id="SSF55920">
    <property type="entry name" value="Creatinase/aminopeptidase"/>
    <property type="match status" value="1"/>
</dbReference>
<dbReference type="GO" id="GO:0006508">
    <property type="term" value="P:proteolysis"/>
    <property type="evidence" value="ECO:0007669"/>
    <property type="project" value="UniProtKB-KW"/>
</dbReference>
<feature type="domain" description="Peptidase M24" evidence="8">
    <location>
        <begin position="19"/>
        <end position="255"/>
    </location>
</feature>
<gene>
    <name evidence="6" type="primary">map</name>
    <name evidence="9" type="ORF">SAMN06296429_103172</name>
</gene>
<keyword evidence="5 6" id="KW-0378">Hydrolase</keyword>